<evidence type="ECO:0000313" key="1">
    <source>
        <dbReference type="EMBL" id="GFS73730.1"/>
    </source>
</evidence>
<comment type="caution">
    <text evidence="1">The sequence shown here is derived from an EMBL/GenBank/DDBJ whole genome shotgun (WGS) entry which is preliminary data.</text>
</comment>
<dbReference type="AlphaFoldDB" id="A0A8X6MRF6"/>
<proteinExistence type="predicted"/>
<keyword evidence="2" id="KW-1185">Reference proteome</keyword>
<organism evidence="1 2">
    <name type="scientific">Nephila pilipes</name>
    <name type="common">Giant wood spider</name>
    <name type="synonym">Nephila maculata</name>
    <dbReference type="NCBI Taxonomy" id="299642"/>
    <lineage>
        <taxon>Eukaryota</taxon>
        <taxon>Metazoa</taxon>
        <taxon>Ecdysozoa</taxon>
        <taxon>Arthropoda</taxon>
        <taxon>Chelicerata</taxon>
        <taxon>Arachnida</taxon>
        <taxon>Araneae</taxon>
        <taxon>Araneomorphae</taxon>
        <taxon>Entelegynae</taxon>
        <taxon>Araneoidea</taxon>
        <taxon>Nephilidae</taxon>
        <taxon>Nephila</taxon>
    </lineage>
</organism>
<dbReference type="EMBL" id="BMAW01096215">
    <property type="protein sequence ID" value="GFS73730.1"/>
    <property type="molecule type" value="Genomic_DNA"/>
</dbReference>
<sequence>MGTIRIRAQREEGINNAAKCCCSKCACAVDVAEDADDLEFALAKSDKLLKCSLRMGRKKKDEVAFFSLSTSIFRKKGSEKMLALAPCYVPGQCFAIIWVPRVVVEGHQNDFFIGLLREHE</sequence>
<dbReference type="Proteomes" id="UP000887013">
    <property type="component" value="Unassembled WGS sequence"/>
</dbReference>
<gene>
    <name evidence="1" type="ORF">NPIL_380041</name>
</gene>
<protein>
    <submittedName>
        <fullName evidence="1">Uncharacterized protein</fullName>
    </submittedName>
</protein>
<name>A0A8X6MRF6_NEPPI</name>
<evidence type="ECO:0000313" key="2">
    <source>
        <dbReference type="Proteomes" id="UP000887013"/>
    </source>
</evidence>
<reference evidence="1" key="1">
    <citation type="submission" date="2020-08" db="EMBL/GenBank/DDBJ databases">
        <title>Multicomponent nature underlies the extraordinary mechanical properties of spider dragline silk.</title>
        <authorList>
            <person name="Kono N."/>
            <person name="Nakamura H."/>
            <person name="Mori M."/>
            <person name="Yoshida Y."/>
            <person name="Ohtoshi R."/>
            <person name="Malay A.D."/>
            <person name="Moran D.A.P."/>
            <person name="Tomita M."/>
            <person name="Numata K."/>
            <person name="Arakawa K."/>
        </authorList>
    </citation>
    <scope>NUCLEOTIDE SEQUENCE</scope>
</reference>
<accession>A0A8X6MRF6</accession>